<dbReference type="RefSeq" id="XP_016236859.1">
    <property type="nucleotide sequence ID" value="XM_016378182.1"/>
</dbReference>
<evidence type="ECO:0000256" key="1">
    <source>
        <dbReference type="SAM" id="MobiDB-lite"/>
    </source>
</evidence>
<dbReference type="AlphaFoldDB" id="A0A0D2BCD8"/>
<dbReference type="Proteomes" id="UP000053328">
    <property type="component" value="Unassembled WGS sequence"/>
</dbReference>
<accession>A0A0D2BCD8</accession>
<feature type="domain" description="Myb-like DNA-binding" evidence="2">
    <location>
        <begin position="8"/>
        <end position="56"/>
    </location>
</feature>
<organism evidence="3 4">
    <name type="scientific">Exophiala spinifera</name>
    <dbReference type="NCBI Taxonomy" id="91928"/>
    <lineage>
        <taxon>Eukaryota</taxon>
        <taxon>Fungi</taxon>
        <taxon>Dikarya</taxon>
        <taxon>Ascomycota</taxon>
        <taxon>Pezizomycotina</taxon>
        <taxon>Eurotiomycetes</taxon>
        <taxon>Chaetothyriomycetidae</taxon>
        <taxon>Chaetothyriales</taxon>
        <taxon>Herpotrichiellaceae</taxon>
        <taxon>Exophiala</taxon>
    </lineage>
</organism>
<dbReference type="GeneID" id="27330914"/>
<dbReference type="InterPro" id="IPR001005">
    <property type="entry name" value="SANT/Myb"/>
</dbReference>
<evidence type="ECO:0000313" key="4">
    <source>
        <dbReference type="Proteomes" id="UP000053328"/>
    </source>
</evidence>
<proteinExistence type="predicted"/>
<keyword evidence="4" id="KW-1185">Reference proteome</keyword>
<dbReference type="EMBL" id="KN847494">
    <property type="protein sequence ID" value="KIW16643.1"/>
    <property type="molecule type" value="Genomic_DNA"/>
</dbReference>
<name>A0A0D2BCD8_9EURO</name>
<dbReference type="CDD" id="cd00167">
    <property type="entry name" value="SANT"/>
    <property type="match status" value="1"/>
</dbReference>
<reference evidence="3 4" key="1">
    <citation type="submission" date="2015-01" db="EMBL/GenBank/DDBJ databases">
        <title>The Genome Sequence of Exophiala spinifera CBS89968.</title>
        <authorList>
            <consortium name="The Broad Institute Genomics Platform"/>
            <person name="Cuomo C."/>
            <person name="de Hoog S."/>
            <person name="Gorbushina A."/>
            <person name="Stielow B."/>
            <person name="Teixiera M."/>
            <person name="Abouelleil A."/>
            <person name="Chapman S.B."/>
            <person name="Priest M."/>
            <person name="Young S.K."/>
            <person name="Wortman J."/>
            <person name="Nusbaum C."/>
            <person name="Birren B."/>
        </authorList>
    </citation>
    <scope>NUCLEOTIDE SEQUENCE [LARGE SCALE GENOMIC DNA]</scope>
    <source>
        <strain evidence="3 4">CBS 89968</strain>
    </source>
</reference>
<dbReference type="OrthoDB" id="4121160at2759"/>
<sequence>MAPPKEPNEELKFVMMCIKYSETELKPNFDEVAREVGAKSANACYQRLWAIKRKLGMTGTGHKRGTAGDGVVGTDTTTAAAAAVAAATGARKRKTTAAKVKDEDGSGDESTSVKDNTNKKKRVTKKAPTTVKEEADDDVDIGTESAPGEEVKVEVEA</sequence>
<dbReference type="VEuPathDB" id="FungiDB:PV08_03831"/>
<dbReference type="Pfam" id="PF22980">
    <property type="entry name" value="Myb_DNA-bind_8"/>
    <property type="match status" value="1"/>
</dbReference>
<dbReference type="InterPro" id="IPR054505">
    <property type="entry name" value="Myb_DNA-bind_8"/>
</dbReference>
<feature type="region of interest" description="Disordered" evidence="1">
    <location>
        <begin position="86"/>
        <end position="157"/>
    </location>
</feature>
<evidence type="ECO:0000313" key="3">
    <source>
        <dbReference type="EMBL" id="KIW16643.1"/>
    </source>
</evidence>
<dbReference type="HOGENOM" id="CLU_126104_0_0_1"/>
<evidence type="ECO:0000259" key="2">
    <source>
        <dbReference type="Pfam" id="PF22980"/>
    </source>
</evidence>
<protein>
    <recommendedName>
        <fullName evidence="2">Myb-like DNA-binding domain-containing protein</fullName>
    </recommendedName>
</protein>
<gene>
    <name evidence="3" type="ORF">PV08_03831</name>
</gene>